<accession>A0A7W2M7E4</accession>
<feature type="domain" description="Transglutaminase-like" evidence="1">
    <location>
        <begin position="318"/>
        <end position="385"/>
    </location>
</feature>
<dbReference type="Gene3D" id="3.10.620.30">
    <property type="match status" value="1"/>
</dbReference>
<proteinExistence type="predicted"/>
<comment type="caution">
    <text evidence="2">The sequence shown here is derived from an EMBL/GenBank/DDBJ whole genome shotgun (WGS) entry which is preliminary data.</text>
</comment>
<dbReference type="Pfam" id="PF01841">
    <property type="entry name" value="Transglut_core"/>
    <property type="match status" value="1"/>
</dbReference>
<name>A0A7W2M7E4_9FLAO</name>
<keyword evidence="3" id="KW-1185">Reference proteome</keyword>
<dbReference type="EMBL" id="JACGLT010000014">
    <property type="protein sequence ID" value="MBA6154111.1"/>
    <property type="molecule type" value="Genomic_DNA"/>
</dbReference>
<evidence type="ECO:0000313" key="2">
    <source>
        <dbReference type="EMBL" id="MBA6154111.1"/>
    </source>
</evidence>
<dbReference type="AlphaFoldDB" id="A0A7W2M7E4"/>
<sequence length="668" mass="77554">MKKITYLFMFIAFNWTNAQDYRFGKVSKDELQETAYPEDPEANAAILYLNQKTYYNYVQNEGFVQVTEVYKRIKIYNKDGYDWATEEVALRDDGKKGEAVINLKAFTHTLENGKIERTKLKKDGMFEEKTNKYWKTSKFTMPNIQDGCVIEFEYKITSPYISIRDINLQYSIPIKELDMYVRIPEFYNFNKYVNPRAVYIPKINESQVNRAEHIQTKTRVVKKVSSTSFSQQKWEFKENKTEIKLSNIPALKNENYVSNLNTYRTKLIWEYAFSKDPGGLITNYASTWDEVTKTIYEDSNFGSQLKQSNYFEKDISALIEGAANDSEKISRIYDFVKSKVKWNDYNGYTTDNGVKKAYKEGVGNVADINLMLTAMLRYANINANPMLISTRSNDIPLFPATGGFNYVVAAVEVHNDVILLDATDKFATPNVLPVRAINWQGRIIREAGSSTWYDLKPKEVVKENIFMNAKINDDFSIDGKVRAQMTSFAAKNFRSKYQNYNAEEKLLAIEKDKGEIEVSDYEITDMDVVDNPIKYVYDYNLKSAIEQIGDKIFLSPMLFFSPKENPFKADKREYPIDFVYAFNDRFTINMMVPEGYVVESLPESSVVKFLDDGGEFKYITKVNGNVLQFLVTLDLNKSFILPNEYDDFKQFYQLMTEKQTEKVVLKKI</sequence>
<dbReference type="Gene3D" id="2.60.40.3140">
    <property type="match status" value="1"/>
</dbReference>
<dbReference type="Gene3D" id="2.60.120.1130">
    <property type="match status" value="1"/>
</dbReference>
<gene>
    <name evidence="2" type="ORF">H3Z82_15405</name>
</gene>
<dbReference type="RefSeq" id="WP_182206389.1">
    <property type="nucleotide sequence ID" value="NZ_JACGLT010000014.1"/>
</dbReference>
<reference evidence="2 3" key="1">
    <citation type="submission" date="2020-07" db="EMBL/GenBank/DDBJ databases">
        <title>Bacterium isolated from marine sediment.</title>
        <authorList>
            <person name="Shang D."/>
        </authorList>
    </citation>
    <scope>NUCLEOTIDE SEQUENCE [LARGE SCALE GENOMIC DNA]</scope>
    <source>
        <strain evidence="2 3">F6074</strain>
    </source>
</reference>
<evidence type="ECO:0000259" key="1">
    <source>
        <dbReference type="Pfam" id="PF01841"/>
    </source>
</evidence>
<evidence type="ECO:0000313" key="3">
    <source>
        <dbReference type="Proteomes" id="UP000541857"/>
    </source>
</evidence>
<dbReference type="Proteomes" id="UP000541857">
    <property type="component" value="Unassembled WGS sequence"/>
</dbReference>
<organism evidence="2 3">
    <name type="scientific">Gelidibacter maritimus</name>
    <dbReference type="NCBI Taxonomy" id="2761487"/>
    <lineage>
        <taxon>Bacteria</taxon>
        <taxon>Pseudomonadati</taxon>
        <taxon>Bacteroidota</taxon>
        <taxon>Flavobacteriia</taxon>
        <taxon>Flavobacteriales</taxon>
        <taxon>Flavobacteriaceae</taxon>
        <taxon>Gelidibacter</taxon>
    </lineage>
</organism>
<dbReference type="InterPro" id="IPR002931">
    <property type="entry name" value="Transglutaminase-like"/>
</dbReference>
<protein>
    <submittedName>
        <fullName evidence="2">DUF3857 domain-containing protein</fullName>
    </submittedName>
</protein>